<name>A0A936F251_9BACT</name>
<reference evidence="1 2" key="1">
    <citation type="submission" date="2020-10" db="EMBL/GenBank/DDBJ databases">
        <title>Connecting structure to function with the recovery of over 1000 high-quality activated sludge metagenome-assembled genomes encoding full-length rRNA genes using long-read sequencing.</title>
        <authorList>
            <person name="Singleton C.M."/>
            <person name="Petriglieri F."/>
            <person name="Kristensen J.M."/>
            <person name="Kirkegaard R.H."/>
            <person name="Michaelsen T.Y."/>
            <person name="Andersen M.H."/>
            <person name="Karst S.M."/>
            <person name="Dueholm M.S."/>
            <person name="Nielsen P.H."/>
            <person name="Albertsen M."/>
        </authorList>
    </citation>
    <scope>NUCLEOTIDE SEQUENCE [LARGE SCALE GENOMIC DNA]</scope>
    <source>
        <strain evidence="1">OdNE_18-Q3-R46-58_MAXAC.008</strain>
    </source>
</reference>
<dbReference type="Proteomes" id="UP000709959">
    <property type="component" value="Unassembled WGS sequence"/>
</dbReference>
<evidence type="ECO:0008006" key="3">
    <source>
        <dbReference type="Google" id="ProtNLM"/>
    </source>
</evidence>
<organism evidence="1 2">
    <name type="scientific">Candidatus Geothrix odensensis</name>
    <dbReference type="NCBI Taxonomy" id="2954440"/>
    <lineage>
        <taxon>Bacteria</taxon>
        <taxon>Pseudomonadati</taxon>
        <taxon>Acidobacteriota</taxon>
        <taxon>Holophagae</taxon>
        <taxon>Holophagales</taxon>
        <taxon>Holophagaceae</taxon>
        <taxon>Geothrix</taxon>
    </lineage>
</organism>
<gene>
    <name evidence="1" type="ORF">IPN91_08860</name>
</gene>
<sequence length="237" mass="25161">MIRSTPGLIHLHCGDAAAAVHRKSGLPGELRVWRDSPAVGPWAAAEEGLISLRATWWGLAPADMGDQSHLRDLARSTEPVLWFGPDPWEQACLLWVLGSLPEGPLLDVVPLELGVARMAPGALPRCFAERTLLEADTLAEARLLWHAFLRGGWGALGGASVAALPQLGPALARLAEDHPPAGPGRTRVQIQSLVDAGVRDLAGLMEGLGALEQPAHGAWYGDLFVARMVEAMGVRIG</sequence>
<proteinExistence type="predicted"/>
<comment type="caution">
    <text evidence="1">The sequence shown here is derived from an EMBL/GenBank/DDBJ whole genome shotgun (WGS) entry which is preliminary data.</text>
</comment>
<dbReference type="AlphaFoldDB" id="A0A936F251"/>
<evidence type="ECO:0000313" key="2">
    <source>
        <dbReference type="Proteomes" id="UP000709959"/>
    </source>
</evidence>
<protein>
    <recommendedName>
        <fullName evidence="3">DUF1835 domain-containing protein</fullName>
    </recommendedName>
</protein>
<dbReference type="EMBL" id="JADKCH010000007">
    <property type="protein sequence ID" value="MBK8572742.1"/>
    <property type="molecule type" value="Genomic_DNA"/>
</dbReference>
<accession>A0A936F251</accession>
<evidence type="ECO:0000313" key="1">
    <source>
        <dbReference type="EMBL" id="MBK8572742.1"/>
    </source>
</evidence>